<protein>
    <submittedName>
        <fullName evidence="2">Endonuclease, Uma2 family (Restriction endonuclease fold)</fullName>
    </submittedName>
</protein>
<evidence type="ECO:0000259" key="1">
    <source>
        <dbReference type="Pfam" id="PF05685"/>
    </source>
</evidence>
<dbReference type="GO" id="GO:0004519">
    <property type="term" value="F:endonuclease activity"/>
    <property type="evidence" value="ECO:0007669"/>
    <property type="project" value="UniProtKB-KW"/>
</dbReference>
<feature type="domain" description="Putative restriction endonuclease" evidence="1">
    <location>
        <begin position="30"/>
        <end position="190"/>
    </location>
</feature>
<keyword evidence="2" id="KW-0378">Hydrolase</keyword>
<name>A0A450SN81_9GAMM</name>
<dbReference type="InterPro" id="IPR011335">
    <property type="entry name" value="Restrct_endonuc-II-like"/>
</dbReference>
<reference evidence="2" key="1">
    <citation type="submission" date="2019-02" db="EMBL/GenBank/DDBJ databases">
        <authorList>
            <person name="Gruber-Vodicka R. H."/>
            <person name="Seah K. B. B."/>
        </authorList>
    </citation>
    <scope>NUCLEOTIDE SEQUENCE</scope>
    <source>
        <strain evidence="2">BECK_BZ106</strain>
    </source>
</reference>
<proteinExistence type="predicted"/>
<dbReference type="EMBL" id="CAADFD010000022">
    <property type="protein sequence ID" value="VFJ55205.1"/>
    <property type="molecule type" value="Genomic_DNA"/>
</dbReference>
<dbReference type="Pfam" id="PF05685">
    <property type="entry name" value="Uma2"/>
    <property type="match status" value="1"/>
</dbReference>
<dbReference type="InterPro" id="IPR012296">
    <property type="entry name" value="Nuclease_put_TT1808"/>
</dbReference>
<evidence type="ECO:0000313" key="2">
    <source>
        <dbReference type="EMBL" id="VFJ55205.1"/>
    </source>
</evidence>
<dbReference type="PANTHER" id="PTHR34107">
    <property type="entry name" value="SLL0198 PROTEIN-RELATED"/>
    <property type="match status" value="1"/>
</dbReference>
<dbReference type="PANTHER" id="PTHR34107:SF4">
    <property type="entry name" value="SLL1222 PROTEIN"/>
    <property type="match status" value="1"/>
</dbReference>
<keyword evidence="2" id="KW-0540">Nuclease</keyword>
<gene>
    <name evidence="2" type="ORF">BECKFW1821B_GA0114236_10221</name>
</gene>
<dbReference type="SUPFAM" id="SSF52980">
    <property type="entry name" value="Restriction endonuclease-like"/>
    <property type="match status" value="1"/>
</dbReference>
<dbReference type="Gene3D" id="3.90.1570.10">
    <property type="entry name" value="tt1808, chain A"/>
    <property type="match status" value="1"/>
</dbReference>
<accession>A0A450SN81</accession>
<dbReference type="CDD" id="cd06260">
    <property type="entry name" value="DUF820-like"/>
    <property type="match status" value="1"/>
</dbReference>
<sequence>MEHYYEKTGDKMHVAERLTAHETGRPATYEDVLRAPPERVAEIIHERLYTHPRPASRHALAGSSLGMIIGNRYHRVDNGGPGGWWILYEPELHRDNQILVPDLAGYRRQRMPEFPDAPYFELAPDWVCEVLSSSTARMDRVLKMPLYARFGVGHPWLIDPKLQTLEVFELQEGRWFPWGAFEENDTVTVVPFDVLSFNPDALWP</sequence>
<keyword evidence="2" id="KW-0255">Endonuclease</keyword>
<dbReference type="AlphaFoldDB" id="A0A450SN81"/>
<dbReference type="InterPro" id="IPR008538">
    <property type="entry name" value="Uma2"/>
</dbReference>
<organism evidence="2">
    <name type="scientific">Candidatus Kentrum sp. FW</name>
    <dbReference type="NCBI Taxonomy" id="2126338"/>
    <lineage>
        <taxon>Bacteria</taxon>
        <taxon>Pseudomonadati</taxon>
        <taxon>Pseudomonadota</taxon>
        <taxon>Gammaproteobacteria</taxon>
        <taxon>Candidatus Kentrum</taxon>
    </lineage>
</organism>